<protein>
    <recommendedName>
        <fullName evidence="2">Chlorhexidine efflux transporter domain-containing protein</fullName>
    </recommendedName>
</protein>
<dbReference type="Proteomes" id="UP000246073">
    <property type="component" value="Unassembled WGS sequence"/>
</dbReference>
<keyword evidence="1" id="KW-1133">Transmembrane helix</keyword>
<dbReference type="AlphaFoldDB" id="A0A2P9HD16"/>
<evidence type="ECO:0000256" key="1">
    <source>
        <dbReference type="SAM" id="Phobius"/>
    </source>
</evidence>
<organism evidence="3 4">
    <name type="scientific">Ochrobactrum soli</name>
    <dbReference type="NCBI Taxonomy" id="2448455"/>
    <lineage>
        <taxon>Bacteria</taxon>
        <taxon>Pseudomonadati</taxon>
        <taxon>Pseudomonadota</taxon>
        <taxon>Alphaproteobacteria</taxon>
        <taxon>Hyphomicrobiales</taxon>
        <taxon>Brucellaceae</taxon>
        <taxon>Brucella/Ochrobactrum group</taxon>
        <taxon>Ochrobactrum</taxon>
    </lineage>
</organism>
<evidence type="ECO:0000313" key="3">
    <source>
        <dbReference type="EMBL" id="SPL61730.1"/>
    </source>
</evidence>
<evidence type="ECO:0000313" key="4">
    <source>
        <dbReference type="Proteomes" id="UP000246073"/>
    </source>
</evidence>
<reference evidence="4" key="1">
    <citation type="submission" date="2017-12" db="EMBL/GenBank/DDBJ databases">
        <authorList>
            <person name="Diaz M."/>
        </authorList>
    </citation>
    <scope>NUCLEOTIDE SEQUENCE [LARGE SCALE GENOMIC DNA]</scope>
    <source>
        <strain evidence="4">FI11154</strain>
    </source>
</reference>
<dbReference type="EMBL" id="OOFM01000001">
    <property type="protein sequence ID" value="SPL61730.1"/>
    <property type="molecule type" value="Genomic_DNA"/>
</dbReference>
<dbReference type="RefSeq" id="WP_109365934.1">
    <property type="nucleotide sequence ID" value="NZ_OOFM01000001.1"/>
</dbReference>
<feature type="transmembrane region" description="Helical" evidence="1">
    <location>
        <begin position="36"/>
        <end position="57"/>
    </location>
</feature>
<feature type="domain" description="Chlorhexidine efflux transporter" evidence="2">
    <location>
        <begin position="2"/>
        <end position="64"/>
    </location>
</feature>
<keyword evidence="1" id="KW-0472">Membrane</keyword>
<gene>
    <name evidence="3" type="ORF">OHAE_4522</name>
</gene>
<evidence type="ECO:0000259" key="2">
    <source>
        <dbReference type="Pfam" id="PF05232"/>
    </source>
</evidence>
<name>A0A2P9HD16_9HYPH</name>
<feature type="transmembrane region" description="Helical" evidence="1">
    <location>
        <begin position="12"/>
        <end position="30"/>
    </location>
</feature>
<keyword evidence="1" id="KW-0812">Transmembrane</keyword>
<dbReference type="NCBIfam" id="NF033664">
    <property type="entry name" value="PACE_transport"/>
    <property type="match status" value="1"/>
</dbReference>
<dbReference type="Pfam" id="PF05232">
    <property type="entry name" value="BTP"/>
    <property type="match status" value="2"/>
</dbReference>
<proteinExistence type="predicted"/>
<feature type="transmembrane region" description="Helical" evidence="1">
    <location>
        <begin position="104"/>
        <end position="129"/>
    </location>
</feature>
<accession>A0A2P9HD16</accession>
<dbReference type="InterPro" id="IPR058208">
    <property type="entry name" value="PACE"/>
</dbReference>
<feature type="transmembrane region" description="Helical" evidence="1">
    <location>
        <begin position="78"/>
        <end position="98"/>
    </location>
</feature>
<dbReference type="InterPro" id="IPR007896">
    <property type="entry name" value="BTP_bacteria"/>
</dbReference>
<sequence>MRSFADRVRHAAMFEIIGLAIFIPCSAIIFDKPVDAMGVIGVISATTATIWNFLFNLGFDRALLRLRGTVHKTMPIRVAHAILFEAGLIVLLIPFIAWYLGISIIAALMMDVVIVLFYLAYAFVFNIAYDWLFPISSQLPEKSAA</sequence>
<feature type="domain" description="Chlorhexidine efflux transporter" evidence="2">
    <location>
        <begin position="72"/>
        <end position="134"/>
    </location>
</feature>